<feature type="transmembrane region" description="Helical" evidence="8">
    <location>
        <begin position="172"/>
        <end position="193"/>
    </location>
</feature>
<evidence type="ECO:0000256" key="2">
    <source>
        <dbReference type="ARBA" id="ARBA00010145"/>
    </source>
</evidence>
<keyword evidence="6 8" id="KW-1133">Transmembrane helix</keyword>
<dbReference type="EMBL" id="CU459003">
    <property type="protein sequence ID" value="CAM75084.1"/>
    <property type="molecule type" value="Genomic_DNA"/>
</dbReference>
<comment type="subcellular location">
    <subcellularLocation>
        <location evidence="1">Cell membrane</location>
        <topology evidence="1">Multi-pass membrane protein</topology>
    </subcellularLocation>
</comment>
<dbReference type="PANTHER" id="PTHR36838:SF4">
    <property type="entry name" value="AUXIN EFFLUX CARRIER FAMILY PROTEIN"/>
    <property type="match status" value="1"/>
</dbReference>
<organism evidence="9">
    <name type="scientific">Magnetospirillum gryphiswaldense</name>
    <dbReference type="NCBI Taxonomy" id="55518"/>
    <lineage>
        <taxon>Bacteria</taxon>
        <taxon>Pseudomonadati</taxon>
        <taxon>Pseudomonadota</taxon>
        <taxon>Alphaproteobacteria</taxon>
        <taxon>Rhodospirillales</taxon>
        <taxon>Rhodospirillaceae</taxon>
        <taxon>Magnetospirillum</taxon>
    </lineage>
</organism>
<dbReference type="Gene3D" id="1.20.1530.20">
    <property type="match status" value="1"/>
</dbReference>
<protein>
    <submittedName>
        <fullName evidence="9">Permease</fullName>
    </submittedName>
</protein>
<feature type="transmembrane region" description="Helical" evidence="8">
    <location>
        <begin position="130"/>
        <end position="151"/>
    </location>
</feature>
<gene>
    <name evidence="9" type="ORF">MGR_0717</name>
</gene>
<evidence type="ECO:0000256" key="1">
    <source>
        <dbReference type="ARBA" id="ARBA00004651"/>
    </source>
</evidence>
<keyword evidence="7 8" id="KW-0472">Membrane</keyword>
<dbReference type="InterPro" id="IPR038770">
    <property type="entry name" value="Na+/solute_symporter_sf"/>
</dbReference>
<dbReference type="AlphaFoldDB" id="A4TWS7"/>
<feature type="transmembrane region" description="Helical" evidence="8">
    <location>
        <begin position="256"/>
        <end position="276"/>
    </location>
</feature>
<evidence type="ECO:0000256" key="7">
    <source>
        <dbReference type="ARBA" id="ARBA00023136"/>
    </source>
</evidence>
<feature type="transmembrane region" description="Helical" evidence="8">
    <location>
        <begin position="228"/>
        <end position="250"/>
    </location>
</feature>
<feature type="transmembrane region" description="Helical" evidence="8">
    <location>
        <begin position="288"/>
        <end position="311"/>
    </location>
</feature>
<feature type="transmembrane region" description="Helical" evidence="8">
    <location>
        <begin position="199"/>
        <end position="216"/>
    </location>
</feature>
<evidence type="ECO:0000256" key="5">
    <source>
        <dbReference type="ARBA" id="ARBA00022692"/>
    </source>
</evidence>
<evidence type="ECO:0000313" key="9">
    <source>
        <dbReference type="EMBL" id="CAM75084.1"/>
    </source>
</evidence>
<feature type="transmembrane region" description="Helical" evidence="8">
    <location>
        <begin position="62"/>
        <end position="82"/>
    </location>
</feature>
<dbReference type="GO" id="GO:0005886">
    <property type="term" value="C:plasma membrane"/>
    <property type="evidence" value="ECO:0007669"/>
    <property type="project" value="UniProtKB-SubCell"/>
</dbReference>
<keyword evidence="4" id="KW-1003">Cell membrane</keyword>
<feature type="transmembrane region" description="Helical" evidence="8">
    <location>
        <begin position="38"/>
        <end position="55"/>
    </location>
</feature>
<comment type="similarity">
    <text evidence="2">Belongs to the auxin efflux carrier (TC 2.A.69) family.</text>
</comment>
<dbReference type="RefSeq" id="WP_106002292.1">
    <property type="nucleotide sequence ID" value="NZ_CP027527.1"/>
</dbReference>
<dbReference type="GO" id="GO:0055085">
    <property type="term" value="P:transmembrane transport"/>
    <property type="evidence" value="ECO:0007669"/>
    <property type="project" value="InterPro"/>
</dbReference>
<accession>A4TWS7</accession>
<evidence type="ECO:0000256" key="4">
    <source>
        <dbReference type="ARBA" id="ARBA00022475"/>
    </source>
</evidence>
<dbReference type="InterPro" id="IPR004776">
    <property type="entry name" value="Mem_transp_PIN-like"/>
</dbReference>
<reference evidence="9" key="1">
    <citation type="journal article" date="2007" name="J. Bacteriol.">
        <title>Comparative genome analysis of four magnetotactic bacteria reveals a complex set of group-specific genes implicated in magnetosome biomineralization and function.</title>
        <authorList>
            <person name="Richter M."/>
            <person name="Kube M."/>
            <person name="Bazylinski D.A."/>
            <person name="Lombardot T."/>
            <person name="Gloeckner F.O."/>
            <person name="Reinhardt R."/>
            <person name="Schueler D."/>
        </authorList>
    </citation>
    <scope>NUCLEOTIDE SEQUENCE</scope>
    <source>
        <strain evidence="9">MSR-1</strain>
    </source>
</reference>
<evidence type="ECO:0000256" key="8">
    <source>
        <dbReference type="SAM" id="Phobius"/>
    </source>
</evidence>
<sequence>MLTILAAIAPNFLLILLGWLLRARHVLDGPFWLQTEKLTYFVLFPALLVTNLAEARLDGLPVAAILGAHGLGITLVLGLLVLPLRFLSPRLRADGPAFTSVLQGAVRPNTYVGFAIAAAIWGPHGVTVTALASSLVIPLVNLYCVTALIRWGSGGGKRGLGATVLAIAKNPLILACVIGAALNVSGIGLPPIVGPLLKILAQASLALGLLCVGAGLEFSALRGAHGPVAAVLGLKLAVMPLAVGALAWSFGLTGTTLAVTITYAALPVAANAYILARQLGGDHALTAAIITASTMAAAVSLPVVTLLIGYLP</sequence>
<keyword evidence="3" id="KW-0813">Transport</keyword>
<dbReference type="Pfam" id="PF03547">
    <property type="entry name" value="Mem_trans"/>
    <property type="match status" value="1"/>
</dbReference>
<evidence type="ECO:0000256" key="3">
    <source>
        <dbReference type="ARBA" id="ARBA00022448"/>
    </source>
</evidence>
<keyword evidence="5 8" id="KW-0812">Transmembrane</keyword>
<dbReference type="PANTHER" id="PTHR36838">
    <property type="entry name" value="AUXIN EFFLUX CARRIER FAMILY PROTEIN"/>
    <property type="match status" value="1"/>
</dbReference>
<name>A4TWS7_9PROT</name>
<evidence type="ECO:0000256" key="6">
    <source>
        <dbReference type="ARBA" id="ARBA00022989"/>
    </source>
</evidence>
<proteinExistence type="inferred from homology"/>